<dbReference type="InterPro" id="IPR036249">
    <property type="entry name" value="Thioredoxin-like_sf"/>
</dbReference>
<comment type="similarity">
    <text evidence="1">Belongs to the phosducin family.</text>
</comment>
<name>A0A7S3BTJ9_9VIRI</name>
<dbReference type="InterPro" id="IPR024253">
    <property type="entry name" value="Phosducin_thioredoxin-like_dom"/>
</dbReference>
<dbReference type="PANTHER" id="PTHR45809:SF3">
    <property type="entry name" value="VIRAL IAP-ASSOCIATED FACTOR HOMOLOG"/>
    <property type="match status" value="1"/>
</dbReference>
<dbReference type="PANTHER" id="PTHR45809">
    <property type="entry name" value="VIRAL IAP-ASSOCIATED FACTOR HOMOLOG"/>
    <property type="match status" value="1"/>
</dbReference>
<evidence type="ECO:0000256" key="1">
    <source>
        <dbReference type="ARBA" id="ARBA00009686"/>
    </source>
</evidence>
<protein>
    <recommendedName>
        <fullName evidence="2">Phosducin domain-containing protein</fullName>
    </recommendedName>
</protein>
<dbReference type="InterPro" id="IPR051498">
    <property type="entry name" value="Phosducin-like_chap/apop_reg"/>
</dbReference>
<accession>A0A7S3BTJ9</accession>
<feature type="domain" description="Phosducin" evidence="2">
    <location>
        <begin position="12"/>
        <end position="129"/>
    </location>
</feature>
<proteinExistence type="inferred from homology"/>
<organism evidence="3">
    <name type="scientific">Prasinoderma singulare</name>
    <dbReference type="NCBI Taxonomy" id="676789"/>
    <lineage>
        <taxon>Eukaryota</taxon>
        <taxon>Viridiplantae</taxon>
        <taxon>Prasinodermophyta</taxon>
        <taxon>Prasinodermophyceae</taxon>
        <taxon>Prasinodermales</taxon>
        <taxon>Prasinodermaceae</taxon>
        <taxon>Prasinoderma</taxon>
    </lineage>
</organism>
<dbReference type="GO" id="GO:0005737">
    <property type="term" value="C:cytoplasm"/>
    <property type="evidence" value="ECO:0007669"/>
    <property type="project" value="TreeGrafter"/>
</dbReference>
<dbReference type="Gene3D" id="3.40.30.10">
    <property type="entry name" value="Glutaredoxin"/>
    <property type="match status" value="1"/>
</dbReference>
<evidence type="ECO:0000313" key="3">
    <source>
        <dbReference type="EMBL" id="CAE0142428.1"/>
    </source>
</evidence>
<dbReference type="GO" id="GO:0006457">
    <property type="term" value="P:protein folding"/>
    <property type="evidence" value="ECO:0007669"/>
    <property type="project" value="TreeGrafter"/>
</dbReference>
<dbReference type="Pfam" id="PF02114">
    <property type="entry name" value="Phosducin"/>
    <property type="match status" value="1"/>
</dbReference>
<sequence>MPEQELEALGSSDDELADDAALAELRRRRLAELREAAERARRFGSLVPISAADYIREVTEASDSHRVVLLMAHPGNEVCEALAAALSEVSRRNERTKFVRVVASEAVPGYPRRLCPTLIVYWKGDVVKSVSGLEPFGGTSRLTPENVELVLESCGALDGEEGKGGAEARKERALHAAAEAMASQLALEEQREAEEKAEDAD</sequence>
<gene>
    <name evidence="3" type="ORF">PSIN1315_LOCUS8862</name>
</gene>
<dbReference type="SUPFAM" id="SSF52833">
    <property type="entry name" value="Thioredoxin-like"/>
    <property type="match status" value="1"/>
</dbReference>
<reference evidence="3" key="1">
    <citation type="submission" date="2021-01" db="EMBL/GenBank/DDBJ databases">
        <authorList>
            <person name="Corre E."/>
            <person name="Pelletier E."/>
            <person name="Niang G."/>
            <person name="Scheremetjew M."/>
            <person name="Finn R."/>
            <person name="Kale V."/>
            <person name="Holt S."/>
            <person name="Cochrane G."/>
            <person name="Meng A."/>
            <person name="Brown T."/>
            <person name="Cohen L."/>
        </authorList>
    </citation>
    <scope>NUCLEOTIDE SEQUENCE</scope>
    <source>
        <strain evidence="3">RCC927</strain>
    </source>
</reference>
<dbReference type="EMBL" id="HBHY01013801">
    <property type="protein sequence ID" value="CAE0142428.1"/>
    <property type="molecule type" value="Transcribed_RNA"/>
</dbReference>
<dbReference type="AlphaFoldDB" id="A0A7S3BTJ9"/>
<evidence type="ECO:0000259" key="2">
    <source>
        <dbReference type="Pfam" id="PF02114"/>
    </source>
</evidence>